<comment type="caution">
    <text evidence="11">The sequence shown here is derived from an EMBL/GenBank/DDBJ whole genome shotgun (WGS) entry which is preliminary data.</text>
</comment>
<proteinExistence type="inferred from homology"/>
<dbReference type="InterPro" id="IPR029033">
    <property type="entry name" value="His_PPase_superfam"/>
</dbReference>
<sequence length="320" mass="35703">MIFVCLFVCLFFSFLFFLLTGSVTPLRLFVSNSHLSRSSCLTASVTGLYFYLRQCPGLTRQSPPDSAGTEPAPGISPKSQSIKGCSKKYSLFEISKRKVGLLSANIFVMPESKTNLVLVRHGESEWNKLNLFTGWKDPALTEKGREEAKKAGQKLKDEGFKFDIAFTSALSRAQTTLSIMLEVLGQNDITIIKDKALNERDYGDLTGLNKDEARKKFGEEQVHIWRRSYDVPPPNGESLELTAKRTLPYFDEEIKPKVLSGKKVLVVAHGNSLRSIIMQIEGLSGEEIVKKELETGVPISYELDSNGINKIPYISLKVLL</sequence>
<evidence type="ECO:0000256" key="5">
    <source>
        <dbReference type="ARBA" id="ARBA00023235"/>
    </source>
</evidence>
<evidence type="ECO:0000256" key="1">
    <source>
        <dbReference type="ARBA" id="ARBA00000380"/>
    </source>
</evidence>
<feature type="binding site" evidence="7">
    <location>
        <position position="210"/>
    </location>
    <ligand>
        <name>substrate</name>
    </ligand>
</feature>
<keyword evidence="12" id="KW-1185">Reference proteome</keyword>
<evidence type="ECO:0000256" key="8">
    <source>
        <dbReference type="PIRSR" id="PIRSR613078-3"/>
    </source>
</evidence>
<dbReference type="Proteomes" id="UP001153365">
    <property type="component" value="Unassembled WGS sequence"/>
</dbReference>
<dbReference type="HAMAP" id="MF_01039">
    <property type="entry name" value="PGAM_GpmA"/>
    <property type="match status" value="1"/>
</dbReference>
<evidence type="ECO:0000256" key="6">
    <source>
        <dbReference type="PIRSR" id="PIRSR613078-1"/>
    </source>
</evidence>
<dbReference type="Gene3D" id="3.40.50.1240">
    <property type="entry name" value="Phosphoglycerate mutase-like"/>
    <property type="match status" value="1"/>
</dbReference>
<dbReference type="PANTHER" id="PTHR11931">
    <property type="entry name" value="PHOSPHOGLYCERATE MUTASE"/>
    <property type="match status" value="1"/>
</dbReference>
<dbReference type="EC" id="5.4.2.11" evidence="9"/>
<evidence type="ECO:0000256" key="9">
    <source>
        <dbReference type="RuleBase" id="RU004511"/>
    </source>
</evidence>
<feature type="region of interest" description="Disordered" evidence="10">
    <location>
        <begin position="61"/>
        <end position="82"/>
    </location>
</feature>
<feature type="site" description="Transition state stabilizer" evidence="8">
    <location>
        <position position="269"/>
    </location>
</feature>
<feature type="binding site" evidence="7">
    <location>
        <begin position="226"/>
        <end position="227"/>
    </location>
    <ligand>
        <name>substrate</name>
    </ligand>
</feature>
<feature type="active site" description="Proton donor/acceptor" evidence="6">
    <location>
        <position position="199"/>
    </location>
</feature>
<keyword evidence="4 9" id="KW-0324">Glycolysis</keyword>
<keyword evidence="5 9" id="KW-0413">Isomerase</keyword>
<evidence type="ECO:0000256" key="3">
    <source>
        <dbReference type="ARBA" id="ARBA00006717"/>
    </source>
</evidence>
<comment type="similarity">
    <text evidence="3 9">Belongs to the phosphoglycerate mutase family. BPG-dependent PGAM subfamily.</text>
</comment>
<dbReference type="EMBL" id="CALTRL010001217">
    <property type="protein sequence ID" value="CAH7671575.1"/>
    <property type="molecule type" value="Genomic_DNA"/>
</dbReference>
<evidence type="ECO:0000256" key="7">
    <source>
        <dbReference type="PIRSR" id="PIRSR613078-2"/>
    </source>
</evidence>
<dbReference type="GO" id="GO:0006096">
    <property type="term" value="P:glycolytic process"/>
    <property type="evidence" value="ECO:0007669"/>
    <property type="project" value="UniProtKB-KW"/>
</dbReference>
<dbReference type="GO" id="GO:0004619">
    <property type="term" value="F:phosphoglycerate mutase activity"/>
    <property type="evidence" value="ECO:0007669"/>
    <property type="project" value="UniProtKB-EC"/>
</dbReference>
<evidence type="ECO:0000256" key="2">
    <source>
        <dbReference type="ARBA" id="ARBA00004798"/>
    </source>
</evidence>
<reference evidence="11" key="1">
    <citation type="submission" date="2022-06" db="EMBL/GenBank/DDBJ databases">
        <authorList>
            <consortium name="SYNGENTA / RWTH Aachen University"/>
        </authorList>
    </citation>
    <scope>NUCLEOTIDE SEQUENCE</scope>
</reference>
<feature type="binding site" evidence="7">
    <location>
        <position position="172"/>
    </location>
    <ligand>
        <name>substrate</name>
    </ligand>
</feature>
<feature type="binding site" evidence="7">
    <location>
        <begin position="120"/>
        <end position="127"/>
    </location>
    <ligand>
        <name>substrate</name>
    </ligand>
</feature>
<name>A0AAV0ASK4_PHAPC</name>
<dbReference type="SUPFAM" id="SSF53254">
    <property type="entry name" value="Phosphoglycerate mutase-like"/>
    <property type="match status" value="1"/>
</dbReference>
<protein>
    <recommendedName>
        <fullName evidence="9">Phosphoglycerate mutase</fullName>
        <ecNumber evidence="9">5.4.2.11</ecNumber>
    </recommendedName>
</protein>
<dbReference type="NCBIfam" id="TIGR01258">
    <property type="entry name" value="pgm_1"/>
    <property type="match status" value="2"/>
</dbReference>
<dbReference type="NCBIfam" id="NF002339">
    <property type="entry name" value="PRK01295.1"/>
    <property type="match status" value="1"/>
</dbReference>
<feature type="binding site" evidence="7">
    <location>
        <begin position="133"/>
        <end position="134"/>
    </location>
    <ligand>
        <name>substrate</name>
    </ligand>
</feature>
<comment type="catalytic activity">
    <reaction evidence="1 9">
        <text>(2R)-2-phosphoglycerate = (2R)-3-phosphoglycerate</text>
        <dbReference type="Rhea" id="RHEA:15901"/>
        <dbReference type="ChEBI" id="CHEBI:58272"/>
        <dbReference type="ChEBI" id="CHEBI:58289"/>
        <dbReference type="EC" id="5.4.2.11"/>
    </reaction>
</comment>
<organism evidence="11 12">
    <name type="scientific">Phakopsora pachyrhizi</name>
    <name type="common">Asian soybean rust disease fungus</name>
    <dbReference type="NCBI Taxonomy" id="170000"/>
    <lineage>
        <taxon>Eukaryota</taxon>
        <taxon>Fungi</taxon>
        <taxon>Dikarya</taxon>
        <taxon>Basidiomycota</taxon>
        <taxon>Pucciniomycotina</taxon>
        <taxon>Pucciniomycetes</taxon>
        <taxon>Pucciniales</taxon>
        <taxon>Phakopsoraceae</taxon>
        <taxon>Phakopsora</taxon>
    </lineage>
</organism>
<evidence type="ECO:0000313" key="12">
    <source>
        <dbReference type="Proteomes" id="UP001153365"/>
    </source>
</evidence>
<dbReference type="CDD" id="cd07067">
    <property type="entry name" value="HP_PGM_like"/>
    <property type="match status" value="1"/>
</dbReference>
<evidence type="ECO:0000313" key="11">
    <source>
        <dbReference type="EMBL" id="CAH7671575.1"/>
    </source>
</evidence>
<feature type="binding site" evidence="7">
    <location>
        <begin position="199"/>
        <end position="202"/>
    </location>
    <ligand>
        <name>substrate</name>
    </ligand>
</feature>
<accession>A0AAV0ASK4</accession>
<dbReference type="PROSITE" id="PS00175">
    <property type="entry name" value="PG_MUTASE"/>
    <property type="match status" value="1"/>
</dbReference>
<dbReference type="InterPro" id="IPR001345">
    <property type="entry name" value="PG/BPGM_mutase_AS"/>
</dbReference>
<dbReference type="InterPro" id="IPR013078">
    <property type="entry name" value="His_Pase_superF_clade-1"/>
</dbReference>
<dbReference type="InterPro" id="IPR005952">
    <property type="entry name" value="Phosphogly_mut1"/>
</dbReference>
<comment type="pathway">
    <text evidence="2 9">Carbohydrate degradation; glycolysis; pyruvate from D-glyceraldehyde 3-phosphate: step 3/5.</text>
</comment>
<dbReference type="Pfam" id="PF00300">
    <property type="entry name" value="His_Phos_1"/>
    <property type="match status" value="1"/>
</dbReference>
<gene>
    <name evidence="11" type="ORF">PPACK8108_LOCUS6367</name>
</gene>
<dbReference type="SMART" id="SM00855">
    <property type="entry name" value="PGAM"/>
    <property type="match status" value="1"/>
</dbReference>
<evidence type="ECO:0000256" key="4">
    <source>
        <dbReference type="ARBA" id="ARBA00023152"/>
    </source>
</evidence>
<feature type="binding site" evidence="7">
    <location>
        <begin position="270"/>
        <end position="271"/>
    </location>
    <ligand>
        <name>substrate</name>
    </ligand>
</feature>
<feature type="active site" description="Tele-phosphohistidine intermediate" evidence="6">
    <location>
        <position position="121"/>
    </location>
</feature>
<evidence type="ECO:0000256" key="10">
    <source>
        <dbReference type="SAM" id="MobiDB-lite"/>
    </source>
</evidence>
<dbReference type="AlphaFoldDB" id="A0AAV0ASK4"/>